<comment type="caution">
    <text evidence="1">The sequence shown here is derived from an EMBL/GenBank/DDBJ whole genome shotgun (WGS) entry which is preliminary data.</text>
</comment>
<organism evidence="1">
    <name type="scientific">marine sediment metagenome</name>
    <dbReference type="NCBI Taxonomy" id="412755"/>
    <lineage>
        <taxon>unclassified sequences</taxon>
        <taxon>metagenomes</taxon>
        <taxon>ecological metagenomes</taxon>
    </lineage>
</organism>
<dbReference type="EMBL" id="BARV01031419">
    <property type="protein sequence ID" value="GAI37447.1"/>
    <property type="molecule type" value="Genomic_DNA"/>
</dbReference>
<name>X1N0B1_9ZZZZ</name>
<evidence type="ECO:0000313" key="1">
    <source>
        <dbReference type="EMBL" id="GAI37447.1"/>
    </source>
</evidence>
<proteinExistence type="predicted"/>
<feature type="non-terminal residue" evidence="1">
    <location>
        <position position="84"/>
    </location>
</feature>
<gene>
    <name evidence="1" type="ORF">S06H3_49724</name>
</gene>
<dbReference type="AlphaFoldDB" id="X1N0B1"/>
<accession>X1N0B1</accession>
<protein>
    <submittedName>
        <fullName evidence="1">Uncharacterized protein</fullName>
    </submittedName>
</protein>
<reference evidence="1" key="1">
    <citation type="journal article" date="2014" name="Front. Microbiol.">
        <title>High frequency of phylogenetically diverse reductive dehalogenase-homologous genes in deep subseafloor sedimentary metagenomes.</title>
        <authorList>
            <person name="Kawai M."/>
            <person name="Futagami T."/>
            <person name="Toyoda A."/>
            <person name="Takaki Y."/>
            <person name="Nishi S."/>
            <person name="Hori S."/>
            <person name="Arai W."/>
            <person name="Tsubouchi T."/>
            <person name="Morono Y."/>
            <person name="Uchiyama I."/>
            <person name="Ito T."/>
            <person name="Fujiyama A."/>
            <person name="Inagaki F."/>
            <person name="Takami H."/>
        </authorList>
    </citation>
    <scope>NUCLEOTIDE SEQUENCE</scope>
    <source>
        <strain evidence="1">Expedition CK06-06</strain>
    </source>
</reference>
<sequence length="84" mass="9316">MIKGEYDYLKALAEINECAEHGTPLLVATHPTEACYVLRCGENHYPDTIRHIPSLTEEYKQGTLPSGPVADNIIKGSKRRAMST</sequence>